<protein>
    <submittedName>
        <fullName evidence="2">Uncharacterized protein</fullName>
    </submittedName>
</protein>
<dbReference type="RefSeq" id="XP_007931154.1">
    <property type="nucleotide sequence ID" value="XM_007932963.1"/>
</dbReference>
<feature type="region of interest" description="Disordered" evidence="1">
    <location>
        <begin position="516"/>
        <end position="580"/>
    </location>
</feature>
<evidence type="ECO:0000313" key="3">
    <source>
        <dbReference type="Proteomes" id="UP000016932"/>
    </source>
</evidence>
<evidence type="ECO:0000313" key="2">
    <source>
        <dbReference type="EMBL" id="EME78908.1"/>
    </source>
</evidence>
<evidence type="ECO:0000256" key="1">
    <source>
        <dbReference type="SAM" id="MobiDB-lite"/>
    </source>
</evidence>
<dbReference type="HOGENOM" id="CLU_294587_0_0_1"/>
<keyword evidence="3" id="KW-1185">Reference proteome</keyword>
<reference evidence="2 3" key="1">
    <citation type="journal article" date="2012" name="PLoS Pathog.">
        <title>Diverse lifestyles and strategies of plant pathogenesis encoded in the genomes of eighteen Dothideomycetes fungi.</title>
        <authorList>
            <person name="Ohm R.A."/>
            <person name="Feau N."/>
            <person name="Henrissat B."/>
            <person name="Schoch C.L."/>
            <person name="Horwitz B.A."/>
            <person name="Barry K.W."/>
            <person name="Condon B.J."/>
            <person name="Copeland A.C."/>
            <person name="Dhillon B."/>
            <person name="Glaser F."/>
            <person name="Hesse C.N."/>
            <person name="Kosti I."/>
            <person name="LaButti K."/>
            <person name="Lindquist E.A."/>
            <person name="Lucas S."/>
            <person name="Salamov A.A."/>
            <person name="Bradshaw R.E."/>
            <person name="Ciuffetti L."/>
            <person name="Hamelin R.C."/>
            <person name="Kema G.H.J."/>
            <person name="Lawrence C."/>
            <person name="Scott J.A."/>
            <person name="Spatafora J.W."/>
            <person name="Turgeon B.G."/>
            <person name="de Wit P.J.G.M."/>
            <person name="Zhong S."/>
            <person name="Goodwin S.B."/>
            <person name="Grigoriev I.V."/>
        </authorList>
    </citation>
    <scope>NUCLEOTIDE SEQUENCE [LARGE SCALE GENOMIC DNA]</scope>
    <source>
        <strain evidence="2 3">CIRAD86</strain>
    </source>
</reference>
<proteinExistence type="predicted"/>
<dbReference type="SUPFAM" id="SSF52058">
    <property type="entry name" value="L domain-like"/>
    <property type="match status" value="1"/>
</dbReference>
<accession>M3AP61</accession>
<dbReference type="AlphaFoldDB" id="M3AP61"/>
<dbReference type="KEGG" id="pfj:MYCFIDRAFT_178991"/>
<dbReference type="OrthoDB" id="10474211at2759"/>
<dbReference type="EMBL" id="KB446563">
    <property type="protein sequence ID" value="EME78908.1"/>
    <property type="molecule type" value="Genomic_DNA"/>
</dbReference>
<dbReference type="InterPro" id="IPR032675">
    <property type="entry name" value="LRR_dom_sf"/>
</dbReference>
<dbReference type="Proteomes" id="UP000016932">
    <property type="component" value="Unassembled WGS sequence"/>
</dbReference>
<dbReference type="GeneID" id="19334031"/>
<feature type="compositionally biased region" description="Acidic residues" evidence="1">
    <location>
        <begin position="526"/>
        <end position="573"/>
    </location>
</feature>
<dbReference type="VEuPathDB" id="FungiDB:MYCFIDRAFT_178991"/>
<gene>
    <name evidence="2" type="ORF">MYCFIDRAFT_178991</name>
</gene>
<name>M3AP61_PSEFD</name>
<dbReference type="Gene3D" id="3.80.10.10">
    <property type="entry name" value="Ribonuclease Inhibitor"/>
    <property type="match status" value="1"/>
</dbReference>
<organism evidence="2 3">
    <name type="scientific">Pseudocercospora fijiensis (strain CIRAD86)</name>
    <name type="common">Black leaf streak disease fungus</name>
    <name type="synonym">Mycosphaerella fijiensis</name>
    <dbReference type="NCBI Taxonomy" id="383855"/>
    <lineage>
        <taxon>Eukaryota</taxon>
        <taxon>Fungi</taxon>
        <taxon>Dikarya</taxon>
        <taxon>Ascomycota</taxon>
        <taxon>Pezizomycotina</taxon>
        <taxon>Dothideomycetes</taxon>
        <taxon>Dothideomycetidae</taxon>
        <taxon>Mycosphaerellales</taxon>
        <taxon>Mycosphaerellaceae</taxon>
        <taxon>Pseudocercospora</taxon>
    </lineage>
</organism>
<sequence>MAESTNTLAFGGTGAVSGRVTSHLERLPVELFDHILSHIAWANDDGEKLKWWDRVWTLSKVSRTSKRLRQATEPALYADFPIPLPKKALKKLLWTVTTRPSLGRHIRSLLMEFDEECARKSPTPEQMASFGPALDVFKTSSWYWSLLQALAKGCHNAQLMLLLSLATEMQTLTYTYCHERISWYESCQRCPSSGLFLEDILSATRLSVLPENAFGNLRTVTLQAGHWASEISSEALCLFSNLPSLSELTCCGLAVRYQGANITQQKQLSNLQSLVLQRTSIANASLVTLMGCCRSLKRLDVDTADFSISDNTQLQIVDFGSPELARALERHINTLEYCALTNGVSAARVQRLIKPEMVSQISILKSCLVLRDLTVDDDHILGVCENESDTSADRMRLWEAIDLNSILPPTLSKLLVHSQSHFSLLKGILIGMSKYNGNDLRCLEVTFRCGPGSYNMEYKRSVESYRPYKDGTQPWLLDMVTRDVSGHRLRQCIRFRIVGPSIASRLHALVQTMPNEGLVPPQTVEPESDSDSDSDSGFDDGADDDDSNENEWTDEAEGFSEEDDSEDDVESNDEVSVLMERTPMTDRLDLLAKQYWCMPSQGISTSKAVESFSDSTLRSQEEPDAMSGFHLRTWSPSLLRIARLAERAFLFSWHTGPYEKTFQMMVTHFDFWRKATFGTRGNEDTQRIIGGVQQQRKTGQSLTAFLTGPRLRKKDKTKKQEHILGTGEEHRLKVFLGITYDGFKQGPRLAIGGPEQDRLNWRDTIAIGGSWHKTGQYADLTWAIHSLERLMTVHYSTGQPSLVSILRFPNTIPLHLLERLSHDENLAAAQEHTDQGDNSNMSRVTANIIEHQNFKAEPGTKVHPEVEICHTSRPPARFYVRRGACDWTRTYASKMMNMMQTRWRLEIQDAERDLHAASEIESRKTPFPFTTRLEIKRFLEMVYETGPDTSKVPRLGRQPSRDVVYCCMSWVIAPRVNSLLPPHLSVNIDSKKKNTVRLSKSVSEIFIALRKEASPPLLLVTCISSLSIN</sequence>